<dbReference type="Pfam" id="PF01541">
    <property type="entry name" value="GIY-YIG"/>
    <property type="match status" value="1"/>
</dbReference>
<dbReference type="InterPro" id="IPR000305">
    <property type="entry name" value="GIY-YIG_endonuc"/>
</dbReference>
<dbReference type="CDD" id="cd10448">
    <property type="entry name" value="GIY-YIG_unchar_3"/>
    <property type="match status" value="1"/>
</dbReference>
<accession>A0ABW5U2F4</accession>
<dbReference type="PANTHER" id="PTHR34477:SF5">
    <property type="entry name" value="BSL5627 PROTEIN"/>
    <property type="match status" value="1"/>
</dbReference>
<dbReference type="InterPro" id="IPR050190">
    <property type="entry name" value="UPF0213_domain"/>
</dbReference>
<feature type="domain" description="GIY-YIG" evidence="2">
    <location>
        <begin position="1"/>
        <end position="75"/>
    </location>
</feature>
<protein>
    <submittedName>
        <fullName evidence="3">GIY-YIG nuclease family protein</fullName>
    </submittedName>
</protein>
<comment type="caution">
    <text evidence="3">The sequence shown here is derived from an EMBL/GenBank/DDBJ whole genome shotgun (WGS) entry which is preliminary data.</text>
</comment>
<keyword evidence="4" id="KW-1185">Reference proteome</keyword>
<reference evidence="4" key="1">
    <citation type="journal article" date="2019" name="Int. J. Syst. Evol. Microbiol.">
        <title>The Global Catalogue of Microorganisms (GCM) 10K type strain sequencing project: providing services to taxonomists for standard genome sequencing and annotation.</title>
        <authorList>
            <consortium name="The Broad Institute Genomics Platform"/>
            <consortium name="The Broad Institute Genome Sequencing Center for Infectious Disease"/>
            <person name="Wu L."/>
            <person name="Ma J."/>
        </authorList>
    </citation>
    <scope>NUCLEOTIDE SEQUENCE [LARGE SCALE GENOMIC DNA]</scope>
    <source>
        <strain evidence="4">TISTR 2562</strain>
    </source>
</reference>
<evidence type="ECO:0000259" key="2">
    <source>
        <dbReference type="PROSITE" id="PS50164"/>
    </source>
</evidence>
<evidence type="ECO:0000313" key="4">
    <source>
        <dbReference type="Proteomes" id="UP001597474"/>
    </source>
</evidence>
<dbReference type="PROSITE" id="PS50164">
    <property type="entry name" value="GIY_YIG"/>
    <property type="match status" value="1"/>
</dbReference>
<dbReference type="EMBL" id="JBHUMP010000008">
    <property type="protein sequence ID" value="MFD2740103.1"/>
    <property type="molecule type" value="Genomic_DNA"/>
</dbReference>
<evidence type="ECO:0000256" key="1">
    <source>
        <dbReference type="ARBA" id="ARBA00007435"/>
    </source>
</evidence>
<dbReference type="PANTHER" id="PTHR34477">
    <property type="entry name" value="UPF0213 PROTEIN YHBQ"/>
    <property type="match status" value="1"/>
</dbReference>
<dbReference type="RefSeq" id="WP_386374346.1">
    <property type="nucleotide sequence ID" value="NZ_JBHUMP010000008.1"/>
</dbReference>
<dbReference type="SMART" id="SM00465">
    <property type="entry name" value="GIYc"/>
    <property type="match status" value="1"/>
</dbReference>
<dbReference type="SUPFAM" id="SSF82771">
    <property type="entry name" value="GIY-YIG endonuclease"/>
    <property type="match status" value="1"/>
</dbReference>
<sequence length="94" mass="11365">MYVYIMTNRPNGTLYIGVTGDLVRRVHQHRTHALPGFTDRYNLERLVHFEHYEEPRLAIQREKNLKKWYRAWKIALIEKSNPAWRDLWTEIVSG</sequence>
<name>A0ABW5U2F4_9RHOB</name>
<dbReference type="Gene3D" id="3.40.1440.10">
    <property type="entry name" value="GIY-YIG endonuclease"/>
    <property type="match status" value="1"/>
</dbReference>
<comment type="similarity">
    <text evidence="1">Belongs to the UPF0213 family.</text>
</comment>
<proteinExistence type="inferred from homology"/>
<dbReference type="InterPro" id="IPR035901">
    <property type="entry name" value="GIY-YIG_endonuc_sf"/>
</dbReference>
<gene>
    <name evidence="3" type="ORF">ACFSUD_11015</name>
</gene>
<organism evidence="3 4">
    <name type="scientific">Sulfitobacter aestuarii</name>
    <dbReference type="NCBI Taxonomy" id="2161676"/>
    <lineage>
        <taxon>Bacteria</taxon>
        <taxon>Pseudomonadati</taxon>
        <taxon>Pseudomonadota</taxon>
        <taxon>Alphaproteobacteria</taxon>
        <taxon>Rhodobacterales</taxon>
        <taxon>Roseobacteraceae</taxon>
        <taxon>Sulfitobacter</taxon>
    </lineage>
</organism>
<dbReference type="Proteomes" id="UP001597474">
    <property type="component" value="Unassembled WGS sequence"/>
</dbReference>
<evidence type="ECO:0000313" key="3">
    <source>
        <dbReference type="EMBL" id="MFD2740103.1"/>
    </source>
</evidence>